<dbReference type="Proteomes" id="UP000609064">
    <property type="component" value="Unassembled WGS sequence"/>
</dbReference>
<reference evidence="2" key="1">
    <citation type="journal article" date="2014" name="Int. J. Syst. Evol. Microbiol.">
        <title>Complete genome sequence of Corynebacterium casei LMG S-19264T (=DSM 44701T), isolated from a smear-ripened cheese.</title>
        <authorList>
            <consortium name="US DOE Joint Genome Institute (JGI-PGF)"/>
            <person name="Walter F."/>
            <person name="Albersmeier A."/>
            <person name="Kalinowski J."/>
            <person name="Ruckert C."/>
        </authorList>
    </citation>
    <scope>NUCLEOTIDE SEQUENCE</scope>
    <source>
        <strain evidence="2">CGMCC 1.15958</strain>
    </source>
</reference>
<organism evidence="2 3">
    <name type="scientific">Emticicia aquatilis</name>
    <dbReference type="NCBI Taxonomy" id="1537369"/>
    <lineage>
        <taxon>Bacteria</taxon>
        <taxon>Pseudomonadati</taxon>
        <taxon>Bacteroidota</taxon>
        <taxon>Cytophagia</taxon>
        <taxon>Cytophagales</taxon>
        <taxon>Leadbetterellaceae</taxon>
        <taxon>Emticicia</taxon>
    </lineage>
</organism>
<name>A0A916YJB2_9BACT</name>
<dbReference type="RefSeq" id="WP_188764736.1">
    <property type="nucleotide sequence ID" value="NZ_BMKK01000001.1"/>
</dbReference>
<dbReference type="InterPro" id="IPR024623">
    <property type="entry name" value="YtxH"/>
</dbReference>
<evidence type="ECO:0000313" key="3">
    <source>
        <dbReference type="Proteomes" id="UP000609064"/>
    </source>
</evidence>
<keyword evidence="3" id="KW-1185">Reference proteome</keyword>
<sequence>MTKNSKIIIGVAAAAAAGAAIGLLFAPEKGSSLREKVREVANNFATDLLDAVQRGGRQYSDSVENIEDSAKRLKSKAVGKVAEIKDRFQENLDDAKDAVVA</sequence>
<reference evidence="2" key="2">
    <citation type="submission" date="2020-09" db="EMBL/GenBank/DDBJ databases">
        <authorList>
            <person name="Sun Q."/>
            <person name="Zhou Y."/>
        </authorList>
    </citation>
    <scope>NUCLEOTIDE SEQUENCE</scope>
    <source>
        <strain evidence="2">CGMCC 1.15958</strain>
    </source>
</reference>
<proteinExistence type="predicted"/>
<comment type="caution">
    <text evidence="2">The sequence shown here is derived from an EMBL/GenBank/DDBJ whole genome shotgun (WGS) entry which is preliminary data.</text>
</comment>
<accession>A0A916YJB2</accession>
<evidence type="ECO:0000313" key="2">
    <source>
        <dbReference type="EMBL" id="GGD46444.1"/>
    </source>
</evidence>
<keyword evidence="1" id="KW-1133">Transmembrane helix</keyword>
<evidence type="ECO:0008006" key="4">
    <source>
        <dbReference type="Google" id="ProtNLM"/>
    </source>
</evidence>
<feature type="transmembrane region" description="Helical" evidence="1">
    <location>
        <begin position="6"/>
        <end position="26"/>
    </location>
</feature>
<dbReference type="AlphaFoldDB" id="A0A916YJB2"/>
<evidence type="ECO:0000256" key="1">
    <source>
        <dbReference type="SAM" id="Phobius"/>
    </source>
</evidence>
<keyword evidence="1" id="KW-0472">Membrane</keyword>
<dbReference type="Pfam" id="PF12732">
    <property type="entry name" value="YtxH"/>
    <property type="match status" value="1"/>
</dbReference>
<gene>
    <name evidence="2" type="ORF">GCM10011514_08110</name>
</gene>
<keyword evidence="1" id="KW-0812">Transmembrane</keyword>
<dbReference type="EMBL" id="BMKK01000001">
    <property type="protein sequence ID" value="GGD46444.1"/>
    <property type="molecule type" value="Genomic_DNA"/>
</dbReference>
<protein>
    <recommendedName>
        <fullName evidence="4">YtxH domain-containing protein</fullName>
    </recommendedName>
</protein>